<evidence type="ECO:0000313" key="1">
    <source>
        <dbReference type="EMBL" id="ADN50791.1"/>
    </source>
</evidence>
<name>E1QSJ8_VULDI</name>
<dbReference type="AlphaFoldDB" id="E1QSJ8"/>
<dbReference type="EMBL" id="CP002100">
    <property type="protein sequence ID" value="ADN50791.1"/>
    <property type="molecule type" value="Genomic_DNA"/>
</dbReference>
<evidence type="ECO:0000313" key="2">
    <source>
        <dbReference type="Proteomes" id="UP000006681"/>
    </source>
</evidence>
<sequence>MTYIFPSREWVDVLCLSLNSDRDFLNAINGWKIDLLLVGRNLSPNVINYLQRTYGVNRVDTVGIFLKFNNSCNEASFIINPDVGSYDYVVIADYDVWLKVLSGLSDPVTTMLSVFRKLEVRGSMVTLVRLAANIVSPMARVIMRIPTEIIR</sequence>
<dbReference type="KEGG" id="vdi:Vdis_1405"/>
<dbReference type="InterPro" id="IPR036527">
    <property type="entry name" value="SCP2_sterol-bd_dom_sf"/>
</dbReference>
<accession>E1QSJ8</accession>
<evidence type="ECO:0008006" key="3">
    <source>
        <dbReference type="Google" id="ProtNLM"/>
    </source>
</evidence>
<dbReference type="OrthoDB" id="26692at2157"/>
<dbReference type="GeneID" id="9752339"/>
<dbReference type="SUPFAM" id="SSF55718">
    <property type="entry name" value="SCP-like"/>
    <property type="match status" value="1"/>
</dbReference>
<dbReference type="RefSeq" id="WP_013336516.1">
    <property type="nucleotide sequence ID" value="NC_014537.1"/>
</dbReference>
<dbReference type="Gene3D" id="3.30.1050.10">
    <property type="entry name" value="SCP2 sterol-binding domain"/>
    <property type="match status" value="1"/>
</dbReference>
<dbReference type="Proteomes" id="UP000006681">
    <property type="component" value="Chromosome"/>
</dbReference>
<keyword evidence="2" id="KW-1185">Reference proteome</keyword>
<dbReference type="eggNOG" id="arCOG01842">
    <property type="taxonomic scope" value="Archaea"/>
</dbReference>
<dbReference type="HOGENOM" id="CLU_128031_0_0_2"/>
<protein>
    <recommendedName>
        <fullName evidence="3">SCP2 domain-containing protein</fullName>
    </recommendedName>
</protein>
<gene>
    <name evidence="1" type="ordered locus">Vdis_1405</name>
</gene>
<reference evidence="1 2" key="1">
    <citation type="journal article" date="2010" name="Stand. Genomic Sci.">
        <title>Complete genome sequence of Vulcanisaeta distributa type strain (IC-017).</title>
        <authorList>
            <person name="Mavromatis K."/>
            <person name="Sikorski J."/>
            <person name="Pabst E."/>
            <person name="Teshima H."/>
            <person name="Lapidus A."/>
            <person name="Lucas S."/>
            <person name="Nolan M."/>
            <person name="Glavina Del Rio T."/>
            <person name="Cheng J.F."/>
            <person name="Bruce D."/>
            <person name="Goodwin L."/>
            <person name="Pitluck S."/>
            <person name="Liolios K."/>
            <person name="Ivanova N."/>
            <person name="Mikhailova N."/>
            <person name="Pati A."/>
            <person name="Chen A."/>
            <person name="Palaniappan K."/>
            <person name="Land M."/>
            <person name="Hauser L."/>
            <person name="Chang Y.J."/>
            <person name="Jeffries C.D."/>
            <person name="Rohde M."/>
            <person name="Spring S."/>
            <person name="Goker M."/>
            <person name="Wirth R."/>
            <person name="Woyke T."/>
            <person name="Bristow J."/>
            <person name="Eisen J.A."/>
            <person name="Markowitz V."/>
            <person name="Hugenholtz P."/>
            <person name="Klenk H.P."/>
            <person name="Kyrpides N.C."/>
        </authorList>
    </citation>
    <scope>NUCLEOTIDE SEQUENCE [LARGE SCALE GENOMIC DNA]</scope>
    <source>
        <strain evidence="2">DSM 14429 / JCM 11212 / NBRC 100878 / IC-017</strain>
    </source>
</reference>
<organism evidence="1 2">
    <name type="scientific">Vulcanisaeta distributa (strain DSM 14429 / JCM 11212 / NBRC 100878 / IC-017)</name>
    <dbReference type="NCBI Taxonomy" id="572478"/>
    <lineage>
        <taxon>Archaea</taxon>
        <taxon>Thermoproteota</taxon>
        <taxon>Thermoprotei</taxon>
        <taxon>Thermoproteales</taxon>
        <taxon>Thermoproteaceae</taxon>
        <taxon>Vulcanisaeta</taxon>
    </lineage>
</organism>
<proteinExistence type="predicted"/>
<reference evidence="2" key="2">
    <citation type="journal article" date="2010" name="Stand. Genomic Sci.">
        <title>Complete genome sequence of Vulcanisaeta distributa type strain (IC-017T).</title>
        <authorList>
            <person name="Mavromatis K."/>
            <person name="Sikorski J."/>
            <person name="Pabst E."/>
            <person name="Teshima H."/>
            <person name="Lapidus A."/>
            <person name="Lucas S."/>
            <person name="Nolan M."/>
            <person name="Glavina Del Rio T."/>
            <person name="Cheng J."/>
            <person name="Bruce D."/>
            <person name="Goodwin L."/>
            <person name="Pitluck S."/>
            <person name="Liolios K."/>
            <person name="Ivanova N."/>
            <person name="Mikhailova N."/>
            <person name="Pati A."/>
            <person name="Chen A."/>
            <person name="Palaniappan K."/>
            <person name="Land M."/>
            <person name="Hauser L."/>
            <person name="Chang Y."/>
            <person name="Jeffries C."/>
            <person name="Rohde M."/>
            <person name="Spring S."/>
            <person name="Goker M."/>
            <person name="Wirth R."/>
            <person name="Woyke T."/>
            <person name="Bristow J."/>
            <person name="Eisen J."/>
            <person name="Markowitz V."/>
            <person name="Hugenholtz P."/>
            <person name="Klenk H."/>
            <person name="Kyrpides N."/>
        </authorList>
    </citation>
    <scope>NUCLEOTIDE SEQUENCE [LARGE SCALE GENOMIC DNA]</scope>
    <source>
        <strain evidence="2">DSM 14429 / JCM 11212 / NBRC 100878 / IC-017</strain>
    </source>
</reference>